<organism evidence="2 3">
    <name type="scientific">Aromatoleum anaerobium</name>
    <dbReference type="NCBI Taxonomy" id="182180"/>
    <lineage>
        <taxon>Bacteria</taxon>
        <taxon>Pseudomonadati</taxon>
        <taxon>Pseudomonadota</taxon>
        <taxon>Betaproteobacteria</taxon>
        <taxon>Rhodocyclales</taxon>
        <taxon>Rhodocyclaceae</taxon>
        <taxon>Aromatoleum</taxon>
    </lineage>
</organism>
<reference evidence="2" key="1">
    <citation type="submission" date="2019-12" db="EMBL/GenBank/DDBJ databases">
        <title>Comparative genomics gives insights into the taxonomy of the Azoarcus-Aromatoleum group and reveals separate origins of nif in the plant-associated Azoarcus and non-plant-associated Aromatoleum sub-groups.</title>
        <authorList>
            <person name="Lafos M."/>
            <person name="Maluk M."/>
            <person name="Batista M."/>
            <person name="Junghare M."/>
            <person name="Carmona M."/>
            <person name="Faoro H."/>
            <person name="Cruz L.M."/>
            <person name="Battistoni F."/>
            <person name="De Souza E."/>
            <person name="Pedrosa F."/>
            <person name="Chen W.-M."/>
            <person name="Poole P.S."/>
            <person name="Dixon R.A."/>
            <person name="James E.K."/>
        </authorList>
    </citation>
    <scope>NUCLEOTIDE SEQUENCE</scope>
    <source>
        <strain evidence="2">LuFRes1</strain>
    </source>
</reference>
<protein>
    <submittedName>
        <fullName evidence="2">Uncharacterized protein</fullName>
    </submittedName>
</protein>
<accession>A0ABX1PQ40</accession>
<dbReference type="EMBL" id="WTVG01000046">
    <property type="protein sequence ID" value="NMG25916.1"/>
    <property type="molecule type" value="Genomic_DNA"/>
</dbReference>
<gene>
    <name evidence="2" type="ORF">GO606_14540</name>
</gene>
<dbReference type="Proteomes" id="UP000615989">
    <property type="component" value="Unassembled WGS sequence"/>
</dbReference>
<feature type="compositionally biased region" description="Low complexity" evidence="1">
    <location>
        <begin position="78"/>
        <end position="93"/>
    </location>
</feature>
<evidence type="ECO:0000256" key="1">
    <source>
        <dbReference type="SAM" id="MobiDB-lite"/>
    </source>
</evidence>
<evidence type="ECO:0000313" key="2">
    <source>
        <dbReference type="EMBL" id="NMG25916.1"/>
    </source>
</evidence>
<feature type="region of interest" description="Disordered" evidence="1">
    <location>
        <begin position="60"/>
        <end position="105"/>
    </location>
</feature>
<name>A0ABX1PQ40_9RHOO</name>
<keyword evidence="3" id="KW-1185">Reference proteome</keyword>
<sequence length="187" mass="20194">MDVEEALSDWHTIDGTELPLQFHKQWTKLWIAYNDKVIKKDDYEKRAVEIAIAADAARGVSEGAGRVRATSDARVARPAGGTPQPATGAAQTGTEREGQDEDGLTPDEMAQQWDAAAQEAGLPVFAGLNNTKTGSENRVRSENRVTGPKTGSSLAITHFSHMVEPQRPSGFDPDIALSDARKIAQRA</sequence>
<evidence type="ECO:0000313" key="3">
    <source>
        <dbReference type="Proteomes" id="UP000615989"/>
    </source>
</evidence>
<feature type="region of interest" description="Disordered" evidence="1">
    <location>
        <begin position="129"/>
        <end position="152"/>
    </location>
</feature>
<comment type="caution">
    <text evidence="2">The sequence shown here is derived from an EMBL/GenBank/DDBJ whole genome shotgun (WGS) entry which is preliminary data.</text>
</comment>
<dbReference type="RefSeq" id="WP_169119257.1">
    <property type="nucleotide sequence ID" value="NZ_WTVG02000034.1"/>
</dbReference>
<proteinExistence type="predicted"/>